<gene>
    <name evidence="3" type="ORF">PAT3040_06688</name>
</gene>
<feature type="region of interest" description="Disordered" evidence="2">
    <location>
        <begin position="147"/>
        <end position="169"/>
    </location>
</feature>
<dbReference type="PANTHER" id="PTHR31088:SF6">
    <property type="entry name" value="PHAGE SHOCK PROTEIN A"/>
    <property type="match status" value="1"/>
</dbReference>
<accession>A0A2R5F1B4</accession>
<organism evidence="3 4">
    <name type="scientific">Paenibacillus agaridevorans</name>
    <dbReference type="NCBI Taxonomy" id="171404"/>
    <lineage>
        <taxon>Bacteria</taxon>
        <taxon>Bacillati</taxon>
        <taxon>Bacillota</taxon>
        <taxon>Bacilli</taxon>
        <taxon>Bacillales</taxon>
        <taxon>Paenibacillaceae</taxon>
        <taxon>Paenibacillus</taxon>
    </lineage>
</organism>
<dbReference type="InterPro" id="IPR007157">
    <property type="entry name" value="PspA_VIPP1"/>
</dbReference>
<evidence type="ECO:0000256" key="2">
    <source>
        <dbReference type="SAM" id="MobiDB-lite"/>
    </source>
</evidence>
<dbReference type="EMBL" id="BDQX01000430">
    <property type="protein sequence ID" value="GBG11839.1"/>
    <property type="molecule type" value="Genomic_DNA"/>
</dbReference>
<protein>
    <recommendedName>
        <fullName evidence="5">Phage shock protein A</fullName>
    </recommendedName>
</protein>
<dbReference type="Proteomes" id="UP000245202">
    <property type="component" value="Unassembled WGS sequence"/>
</dbReference>
<evidence type="ECO:0000313" key="3">
    <source>
        <dbReference type="EMBL" id="GBG11839.1"/>
    </source>
</evidence>
<name>A0A2R5F1B4_9BACL</name>
<evidence type="ECO:0008006" key="5">
    <source>
        <dbReference type="Google" id="ProtNLM"/>
    </source>
</evidence>
<proteinExistence type="inferred from homology"/>
<feature type="compositionally biased region" description="Polar residues" evidence="2">
    <location>
        <begin position="213"/>
        <end position="230"/>
    </location>
</feature>
<keyword evidence="4" id="KW-1185">Reference proteome</keyword>
<comment type="caution">
    <text evidence="3">The sequence shown here is derived from an EMBL/GenBank/DDBJ whole genome shotgun (WGS) entry which is preliminary data.</text>
</comment>
<feature type="region of interest" description="Disordered" evidence="2">
    <location>
        <begin position="191"/>
        <end position="230"/>
    </location>
</feature>
<comment type="similarity">
    <text evidence="1">Belongs to the PspA/Vipp/IM30 family.</text>
</comment>
<dbReference type="PANTHER" id="PTHR31088">
    <property type="entry name" value="MEMBRANE-ASSOCIATED PROTEIN VIPP1, CHLOROPLASTIC"/>
    <property type="match status" value="1"/>
</dbReference>
<evidence type="ECO:0000313" key="4">
    <source>
        <dbReference type="Proteomes" id="UP000245202"/>
    </source>
</evidence>
<evidence type="ECO:0000256" key="1">
    <source>
        <dbReference type="ARBA" id="ARBA00043985"/>
    </source>
</evidence>
<dbReference type="AlphaFoldDB" id="A0A2R5F1B4"/>
<reference evidence="3 4" key="1">
    <citation type="submission" date="2017-08" db="EMBL/GenBank/DDBJ databases">
        <title>Substantial Increase in Enzyme Production by Combined Drug-Resistance Mutations in Paenibacillus agaridevorans.</title>
        <authorList>
            <person name="Tanaka Y."/>
            <person name="Funane K."/>
            <person name="Hosaka T."/>
            <person name="Shiwa Y."/>
            <person name="Fujita N."/>
            <person name="Miyazaki T."/>
            <person name="Yoshikawa H."/>
            <person name="Murakami K."/>
            <person name="Kasahara K."/>
            <person name="Inaoka T."/>
            <person name="Hiraga Y."/>
            <person name="Ochi K."/>
        </authorList>
    </citation>
    <scope>NUCLEOTIDE SEQUENCE [LARGE SCALE GENOMIC DNA]</scope>
    <source>
        <strain evidence="3 4">T-3040</strain>
    </source>
</reference>
<dbReference type="Pfam" id="PF04012">
    <property type="entry name" value="PspA_IM30"/>
    <property type="match status" value="1"/>
</dbReference>
<dbReference type="RefSeq" id="WP_108996044.1">
    <property type="nucleotide sequence ID" value="NZ_BDQX01000430.1"/>
</dbReference>
<sequence length="230" mass="25815">MGILQRVLNMTKAAANEMLDKMENPVMMLNHYLRDLDEVIERTERSMSQQLVQERVMGSKLGELHAQAQYYEGKAEQAALEGREQEARMALEAKLLYLEQAEETAKLRDLAKQSADDLRLRVEGLKEEKTRLQSKREELMTRVRQMSATSEAGNGNGVYGGPTHLHSSSASKGFERIEQKVMEWEASRELARTAPTCGAGGGYAPVDIKGEQRSAQVEEQLQRLMSKSGN</sequence>